<feature type="region of interest" description="Disordered" evidence="1">
    <location>
        <begin position="65"/>
        <end position="162"/>
    </location>
</feature>
<evidence type="ECO:0000313" key="4">
    <source>
        <dbReference type="Proteomes" id="UP001150925"/>
    </source>
</evidence>
<protein>
    <recommendedName>
        <fullName evidence="5">Secreted protein</fullName>
    </recommendedName>
</protein>
<evidence type="ECO:0008006" key="5">
    <source>
        <dbReference type="Google" id="ProtNLM"/>
    </source>
</evidence>
<reference evidence="3" key="1">
    <citation type="submission" date="2022-07" db="EMBL/GenBank/DDBJ databases">
        <title>Phylogenomic reconstructions and comparative analyses of Kickxellomycotina fungi.</title>
        <authorList>
            <person name="Reynolds N.K."/>
            <person name="Stajich J.E."/>
            <person name="Barry K."/>
            <person name="Grigoriev I.V."/>
            <person name="Crous P."/>
            <person name="Smith M.E."/>
        </authorList>
    </citation>
    <scope>NUCLEOTIDE SEQUENCE</scope>
    <source>
        <strain evidence="3">RSA 1196</strain>
    </source>
</reference>
<feature type="compositionally biased region" description="Basic and acidic residues" evidence="1">
    <location>
        <begin position="99"/>
        <end position="109"/>
    </location>
</feature>
<comment type="caution">
    <text evidence="3">The sequence shown here is derived from an EMBL/GenBank/DDBJ whole genome shotgun (WGS) entry which is preliminary data.</text>
</comment>
<feature type="compositionally biased region" description="Low complexity" evidence="1">
    <location>
        <begin position="128"/>
        <end position="141"/>
    </location>
</feature>
<dbReference type="AlphaFoldDB" id="A0A9W8E514"/>
<feature type="signal peptide" evidence="2">
    <location>
        <begin position="1"/>
        <end position="22"/>
    </location>
</feature>
<evidence type="ECO:0000313" key="3">
    <source>
        <dbReference type="EMBL" id="KAJ1957433.1"/>
    </source>
</evidence>
<sequence>MVACSTIWCVLLVIAFPMEVLSSGSPSDGRKVMKIDFLCGNDAEHCTSPTYPPSENSYMEAMDMGRTHSGANTDSGTRNPAADDNSPDTSVNLQRKRRFSVDETHHPSSYEDVDGATTSTDAKHDPRANTGTSSASSSNSAVMQAKDTADGRNANIPSDSEIQERVDGILRGEVEEMSGKYFNPTHSLQKTVKAYYNNFKLRCNKKISNAAAIRLTRDLENRISNILENLAFKLSNDRRGSTTLWFENGGELVTDVKINGYIGNDNIIGMVYQEIGEKELQAKFILIPNVPGYDCGYFKKHFDRRYDFVYGFALPLGMDPRVTMTTFLKRFAEYKKTVNSAMAA</sequence>
<dbReference type="OrthoDB" id="5724387at2759"/>
<dbReference type="EMBL" id="JANBPY010001949">
    <property type="protein sequence ID" value="KAJ1957433.1"/>
    <property type="molecule type" value="Genomic_DNA"/>
</dbReference>
<accession>A0A9W8E514</accession>
<name>A0A9W8E514_9FUNG</name>
<keyword evidence="2" id="KW-0732">Signal</keyword>
<evidence type="ECO:0000256" key="1">
    <source>
        <dbReference type="SAM" id="MobiDB-lite"/>
    </source>
</evidence>
<feature type="compositionally biased region" description="Polar residues" evidence="1">
    <location>
        <begin position="69"/>
        <end position="78"/>
    </location>
</feature>
<dbReference type="Proteomes" id="UP001150925">
    <property type="component" value="Unassembled WGS sequence"/>
</dbReference>
<keyword evidence="4" id="KW-1185">Reference proteome</keyword>
<gene>
    <name evidence="3" type="ORF">IWQ62_005089</name>
</gene>
<organism evidence="3 4">
    <name type="scientific">Dispira parvispora</name>
    <dbReference type="NCBI Taxonomy" id="1520584"/>
    <lineage>
        <taxon>Eukaryota</taxon>
        <taxon>Fungi</taxon>
        <taxon>Fungi incertae sedis</taxon>
        <taxon>Zoopagomycota</taxon>
        <taxon>Kickxellomycotina</taxon>
        <taxon>Dimargaritomycetes</taxon>
        <taxon>Dimargaritales</taxon>
        <taxon>Dimargaritaceae</taxon>
        <taxon>Dispira</taxon>
    </lineage>
</organism>
<proteinExistence type="predicted"/>
<feature type="chain" id="PRO_5040744040" description="Secreted protein" evidence="2">
    <location>
        <begin position="23"/>
        <end position="344"/>
    </location>
</feature>
<evidence type="ECO:0000256" key="2">
    <source>
        <dbReference type="SAM" id="SignalP"/>
    </source>
</evidence>